<dbReference type="GO" id="GO:0015833">
    <property type="term" value="P:peptide transport"/>
    <property type="evidence" value="ECO:0007669"/>
    <property type="project" value="TreeGrafter"/>
</dbReference>
<accession>X1I8E0</accession>
<reference evidence="2" key="1">
    <citation type="journal article" date="2014" name="Front. Microbiol.">
        <title>High frequency of phylogenetically diverse reductive dehalogenase-homologous genes in deep subseafloor sedimentary metagenomes.</title>
        <authorList>
            <person name="Kawai M."/>
            <person name="Futagami T."/>
            <person name="Toyoda A."/>
            <person name="Takaki Y."/>
            <person name="Nishi S."/>
            <person name="Hori S."/>
            <person name="Arai W."/>
            <person name="Tsubouchi T."/>
            <person name="Morono Y."/>
            <person name="Uchiyama I."/>
            <person name="Ito T."/>
            <person name="Fujiyama A."/>
            <person name="Inagaki F."/>
            <person name="Takami H."/>
        </authorList>
    </citation>
    <scope>NUCLEOTIDE SEQUENCE</scope>
    <source>
        <strain evidence="2">Expedition CK06-06</strain>
    </source>
</reference>
<dbReference type="Gene3D" id="3.10.105.10">
    <property type="entry name" value="Dipeptide-binding Protein, Domain 3"/>
    <property type="match status" value="1"/>
</dbReference>
<dbReference type="SUPFAM" id="SSF53850">
    <property type="entry name" value="Periplasmic binding protein-like II"/>
    <property type="match status" value="1"/>
</dbReference>
<feature type="domain" description="Solute-binding protein family 5" evidence="1">
    <location>
        <begin position="5"/>
        <end position="132"/>
    </location>
</feature>
<dbReference type="Pfam" id="PF00496">
    <property type="entry name" value="SBP_bac_5"/>
    <property type="match status" value="1"/>
</dbReference>
<dbReference type="InterPro" id="IPR000914">
    <property type="entry name" value="SBP_5_dom"/>
</dbReference>
<dbReference type="GO" id="GO:1904680">
    <property type="term" value="F:peptide transmembrane transporter activity"/>
    <property type="evidence" value="ECO:0007669"/>
    <property type="project" value="TreeGrafter"/>
</dbReference>
<proteinExistence type="predicted"/>
<evidence type="ECO:0000259" key="1">
    <source>
        <dbReference type="Pfam" id="PF00496"/>
    </source>
</evidence>
<dbReference type="PANTHER" id="PTHR30290">
    <property type="entry name" value="PERIPLASMIC BINDING COMPONENT OF ABC TRANSPORTER"/>
    <property type="match status" value="1"/>
</dbReference>
<evidence type="ECO:0000313" key="2">
    <source>
        <dbReference type="EMBL" id="GAH62379.1"/>
    </source>
</evidence>
<name>X1I8E0_9ZZZZ</name>
<dbReference type="EMBL" id="BARU01032913">
    <property type="protein sequence ID" value="GAH62379.1"/>
    <property type="molecule type" value="Genomic_DNA"/>
</dbReference>
<dbReference type="AlphaFoldDB" id="X1I8E0"/>
<feature type="non-terminal residue" evidence="2">
    <location>
        <position position="248"/>
    </location>
</feature>
<sequence length="248" mass="28324">MGEIMLCFRCDEPPFDDVNVRRALTIGTNRDEFRAVEMIPPGMSYVAAPVELPGDPSYTPLEELPEDVQILYEYDTDEAKRLLAEAGYPEGLATRVMVQAGPVGEDQAALLKYQWAKIGVELEIDALESVDYLRARYPLPEPTYHGVMIDQGGCHDPMVYVDIRCYTMGYNNYGAYSNPEMDKLIDPIRVELDPDEQIRLFKEITPMVQYEAIRIHLSPYLAGRYWWPWVKNYYGEYGVQDDAFGVAP</sequence>
<gene>
    <name evidence="2" type="ORF">S03H2_51837</name>
</gene>
<comment type="caution">
    <text evidence="2">The sequence shown here is derived from an EMBL/GenBank/DDBJ whole genome shotgun (WGS) entry which is preliminary data.</text>
</comment>
<dbReference type="InterPro" id="IPR039424">
    <property type="entry name" value="SBP_5"/>
</dbReference>
<organism evidence="2">
    <name type="scientific">marine sediment metagenome</name>
    <dbReference type="NCBI Taxonomy" id="412755"/>
    <lineage>
        <taxon>unclassified sequences</taxon>
        <taxon>metagenomes</taxon>
        <taxon>ecological metagenomes</taxon>
    </lineage>
</organism>
<protein>
    <recommendedName>
        <fullName evidence="1">Solute-binding protein family 5 domain-containing protein</fullName>
    </recommendedName>
</protein>